<dbReference type="KEGG" id="sti:Sthe_1877"/>
<dbReference type="NCBIfam" id="TIGR00566">
    <property type="entry name" value="trpG_papA"/>
    <property type="match status" value="1"/>
</dbReference>
<dbReference type="AlphaFoldDB" id="D1C4Z3"/>
<dbReference type="HOGENOM" id="CLU_014340_1_2_0"/>
<dbReference type="InterPro" id="IPR029062">
    <property type="entry name" value="Class_I_gatase-like"/>
</dbReference>
<dbReference type="InterPro" id="IPR017926">
    <property type="entry name" value="GATASE"/>
</dbReference>
<dbReference type="GO" id="GO:0016740">
    <property type="term" value="F:transferase activity"/>
    <property type="evidence" value="ECO:0007669"/>
    <property type="project" value="UniProtKB-KW"/>
</dbReference>
<name>D1C4Z3_SPHTD</name>
<dbReference type="SUPFAM" id="SSF52317">
    <property type="entry name" value="Class I glutamine amidotransferase-like"/>
    <property type="match status" value="1"/>
</dbReference>
<dbReference type="Proteomes" id="UP000002027">
    <property type="component" value="Chromosome 1"/>
</dbReference>
<dbReference type="CDD" id="cd01743">
    <property type="entry name" value="GATase1_Anthranilate_Synthase"/>
    <property type="match status" value="1"/>
</dbReference>
<reference evidence="4" key="1">
    <citation type="submission" date="2009-11" db="EMBL/GenBank/DDBJ databases">
        <title>The complete chromosome 1 of Sphaerobacter thermophilus DSM 20745.</title>
        <authorList>
            <person name="Lucas S."/>
            <person name="Copeland A."/>
            <person name="Lapidus A."/>
            <person name="Glavina del Rio T."/>
            <person name="Dalin E."/>
            <person name="Tice H."/>
            <person name="Bruce D."/>
            <person name="Goodwin L."/>
            <person name="Pitluck S."/>
            <person name="Kyrpides N."/>
            <person name="Mavromatis K."/>
            <person name="Ivanova N."/>
            <person name="Mikhailova N."/>
            <person name="LaButti K.M."/>
            <person name="Clum A."/>
            <person name="Sun H.I."/>
            <person name="Brettin T."/>
            <person name="Detter J.C."/>
            <person name="Han C."/>
            <person name="Larimer F."/>
            <person name="Land M."/>
            <person name="Hauser L."/>
            <person name="Markowitz V."/>
            <person name="Cheng J.F."/>
            <person name="Hugenholtz P."/>
            <person name="Woyke T."/>
            <person name="Wu D."/>
            <person name="Steenblock K."/>
            <person name="Schneider S."/>
            <person name="Pukall R."/>
            <person name="Goeker M."/>
            <person name="Klenk H.P."/>
            <person name="Eisen J.A."/>
        </authorList>
    </citation>
    <scope>NUCLEOTIDE SEQUENCE [LARGE SCALE GENOMIC DNA]</scope>
    <source>
        <strain evidence="4">ATCC 49802 / DSM 20745 / S 6022</strain>
    </source>
</reference>
<dbReference type="PANTHER" id="PTHR43418">
    <property type="entry name" value="MULTIFUNCTIONAL TRYPTOPHAN BIOSYNTHESIS PROTEIN-RELATED"/>
    <property type="match status" value="1"/>
</dbReference>
<gene>
    <name evidence="3" type="ordered locus">Sthe_1877</name>
</gene>
<keyword evidence="4" id="KW-1185">Reference proteome</keyword>
<dbReference type="FunCoup" id="D1C4Z3">
    <property type="interactions" value="336"/>
</dbReference>
<dbReference type="RefSeq" id="WP_012872356.1">
    <property type="nucleotide sequence ID" value="NC_013523.1"/>
</dbReference>
<feature type="domain" description="Glutamine amidotransferase" evidence="2">
    <location>
        <begin position="3"/>
        <end position="185"/>
    </location>
</feature>
<dbReference type="eggNOG" id="COG0512">
    <property type="taxonomic scope" value="Bacteria"/>
</dbReference>
<evidence type="ECO:0000256" key="1">
    <source>
        <dbReference type="ARBA" id="ARBA00022962"/>
    </source>
</evidence>
<proteinExistence type="predicted"/>
<dbReference type="FunFam" id="3.40.50.880:FF:000003">
    <property type="entry name" value="Anthranilate synthase component II"/>
    <property type="match status" value="1"/>
</dbReference>
<dbReference type="InParanoid" id="D1C4Z3"/>
<dbReference type="PRINTS" id="PR00099">
    <property type="entry name" value="CPSGATASE"/>
</dbReference>
<keyword evidence="3" id="KW-0808">Transferase</keyword>
<reference evidence="3 4" key="2">
    <citation type="journal article" date="2010" name="Stand. Genomic Sci.">
        <title>Complete genome sequence of Desulfohalobium retbaense type strain (HR(100)).</title>
        <authorList>
            <person name="Spring S."/>
            <person name="Nolan M."/>
            <person name="Lapidus A."/>
            <person name="Glavina Del Rio T."/>
            <person name="Copeland A."/>
            <person name="Tice H."/>
            <person name="Cheng J.F."/>
            <person name="Lucas S."/>
            <person name="Land M."/>
            <person name="Chen F."/>
            <person name="Bruce D."/>
            <person name="Goodwin L."/>
            <person name="Pitluck S."/>
            <person name="Ivanova N."/>
            <person name="Mavromatis K."/>
            <person name="Mikhailova N."/>
            <person name="Pati A."/>
            <person name="Chen A."/>
            <person name="Palaniappan K."/>
            <person name="Hauser L."/>
            <person name="Chang Y.J."/>
            <person name="Jeffries C.D."/>
            <person name="Munk C."/>
            <person name="Kiss H."/>
            <person name="Chain P."/>
            <person name="Han C."/>
            <person name="Brettin T."/>
            <person name="Detter J.C."/>
            <person name="Schuler E."/>
            <person name="Goker M."/>
            <person name="Rohde M."/>
            <person name="Bristow J."/>
            <person name="Eisen J.A."/>
            <person name="Markowitz V."/>
            <person name="Hugenholtz P."/>
            <person name="Kyrpides N.C."/>
            <person name="Klenk H.P."/>
        </authorList>
    </citation>
    <scope>NUCLEOTIDE SEQUENCE [LARGE SCALE GENOMIC DNA]</scope>
    <source>
        <strain evidence="4">ATCC 49802 / DSM 20745 / S 6022</strain>
    </source>
</reference>
<evidence type="ECO:0000313" key="4">
    <source>
        <dbReference type="Proteomes" id="UP000002027"/>
    </source>
</evidence>
<dbReference type="PRINTS" id="PR00097">
    <property type="entry name" value="ANTSNTHASEII"/>
</dbReference>
<sequence>MILLIDNYDSFTFNLYQYLCELGAEVVVRRNDALTVADVRALGPERVVISPGPCTPAEAGISVDLIRELAGEVPILGVCLGHQAIGVAFGGQVVRAPRLMHGKTSRISHDGRGVFTGLPNPFVATRYHSLMVDEASLPADLEVSARSEDGVIMGLRHRRYPVEGVQFHPESILTEAGKDLLANFLSVTPAAVSAVGGATSVVGAVGAMDGGER</sequence>
<dbReference type="Pfam" id="PF00117">
    <property type="entry name" value="GATase"/>
    <property type="match status" value="1"/>
</dbReference>
<dbReference type="PRINTS" id="PR00096">
    <property type="entry name" value="GATASE"/>
</dbReference>
<protein>
    <submittedName>
        <fullName evidence="3">Glutamine amidotransferase of anthranilate synthase</fullName>
    </submittedName>
</protein>
<dbReference type="OrthoDB" id="9804328at2"/>
<dbReference type="PROSITE" id="PS51273">
    <property type="entry name" value="GATASE_TYPE_1"/>
    <property type="match status" value="1"/>
</dbReference>
<dbReference type="Gene3D" id="3.40.50.880">
    <property type="match status" value="1"/>
</dbReference>
<dbReference type="STRING" id="479434.Sthe_1877"/>
<evidence type="ECO:0000313" key="3">
    <source>
        <dbReference type="EMBL" id="ACZ39310.1"/>
    </source>
</evidence>
<dbReference type="InterPro" id="IPR050472">
    <property type="entry name" value="Anth_synth/Amidotransfase"/>
</dbReference>
<dbReference type="InterPro" id="IPR006221">
    <property type="entry name" value="TrpG/PapA_dom"/>
</dbReference>
<dbReference type="MEROPS" id="C26.955"/>
<dbReference type="GO" id="GO:0004049">
    <property type="term" value="F:anthranilate synthase activity"/>
    <property type="evidence" value="ECO:0007669"/>
    <property type="project" value="TreeGrafter"/>
</dbReference>
<keyword evidence="1 3" id="KW-0315">Glutamine amidotransferase</keyword>
<accession>D1C4Z3</accession>
<dbReference type="GO" id="GO:0000162">
    <property type="term" value="P:L-tryptophan biosynthetic process"/>
    <property type="evidence" value="ECO:0007669"/>
    <property type="project" value="TreeGrafter"/>
</dbReference>
<dbReference type="EMBL" id="CP001823">
    <property type="protein sequence ID" value="ACZ39310.1"/>
    <property type="molecule type" value="Genomic_DNA"/>
</dbReference>
<evidence type="ECO:0000259" key="2">
    <source>
        <dbReference type="Pfam" id="PF00117"/>
    </source>
</evidence>
<dbReference type="PANTHER" id="PTHR43418:SF4">
    <property type="entry name" value="MULTIFUNCTIONAL TRYPTOPHAN BIOSYNTHESIS PROTEIN"/>
    <property type="match status" value="1"/>
</dbReference>
<dbReference type="GO" id="GO:0005829">
    <property type="term" value="C:cytosol"/>
    <property type="evidence" value="ECO:0007669"/>
    <property type="project" value="TreeGrafter"/>
</dbReference>
<organism evidence="3 4">
    <name type="scientific">Sphaerobacter thermophilus (strain ATCC 49802 / DSM 20745 / KCCM 41009 / NCIMB 13125 / S 6022)</name>
    <dbReference type="NCBI Taxonomy" id="479434"/>
    <lineage>
        <taxon>Bacteria</taxon>
        <taxon>Pseudomonadati</taxon>
        <taxon>Thermomicrobiota</taxon>
        <taxon>Thermomicrobia</taxon>
        <taxon>Sphaerobacterales</taxon>
        <taxon>Sphaerobacterineae</taxon>
        <taxon>Sphaerobacteraceae</taxon>
        <taxon>Sphaerobacter</taxon>
    </lineage>
</organism>